<proteinExistence type="predicted"/>
<dbReference type="Proteomes" id="UP000032900">
    <property type="component" value="Unassembled WGS sequence"/>
</dbReference>
<keyword evidence="2" id="KW-1185">Reference proteome</keyword>
<gene>
    <name evidence="1" type="ORF">JCM15548_13836</name>
</gene>
<name>A0A0E9M0Z3_9BACT</name>
<evidence type="ECO:0000313" key="2">
    <source>
        <dbReference type="Proteomes" id="UP000032900"/>
    </source>
</evidence>
<reference evidence="1 2" key="1">
    <citation type="journal article" date="2015" name="Microbes Environ.">
        <title>Distribution and evolution of nitrogen fixation genes in the phylum bacteroidetes.</title>
        <authorList>
            <person name="Inoue J."/>
            <person name="Oshima K."/>
            <person name="Suda W."/>
            <person name="Sakamoto M."/>
            <person name="Iino T."/>
            <person name="Noda S."/>
            <person name="Hongoh Y."/>
            <person name="Hattori M."/>
            <person name="Ohkuma M."/>
        </authorList>
    </citation>
    <scope>NUCLEOTIDE SEQUENCE [LARGE SCALE GENOMIC DNA]</scope>
    <source>
        <strain evidence="1">JCM 15548</strain>
    </source>
</reference>
<dbReference type="EMBL" id="BAZW01000049">
    <property type="protein sequence ID" value="GAO31472.1"/>
    <property type="molecule type" value="Genomic_DNA"/>
</dbReference>
<dbReference type="STRING" id="1236989.JCM15548_13836"/>
<accession>A0A0E9M0Z3</accession>
<protein>
    <submittedName>
        <fullName evidence="1">Uncharacterized protein</fullName>
    </submittedName>
</protein>
<organism evidence="1 2">
    <name type="scientific">Geofilum rubicundum JCM 15548</name>
    <dbReference type="NCBI Taxonomy" id="1236989"/>
    <lineage>
        <taxon>Bacteria</taxon>
        <taxon>Pseudomonadati</taxon>
        <taxon>Bacteroidota</taxon>
        <taxon>Bacteroidia</taxon>
        <taxon>Marinilabiliales</taxon>
        <taxon>Marinilabiliaceae</taxon>
        <taxon>Geofilum</taxon>
    </lineage>
</organism>
<dbReference type="AlphaFoldDB" id="A0A0E9M0Z3"/>
<comment type="caution">
    <text evidence="1">The sequence shown here is derived from an EMBL/GenBank/DDBJ whole genome shotgun (WGS) entry which is preliminary data.</text>
</comment>
<evidence type="ECO:0000313" key="1">
    <source>
        <dbReference type="EMBL" id="GAO31472.1"/>
    </source>
</evidence>
<sequence length="66" mass="7212">MVYANGDVETRNNFLFFSASPKIEPGAEIVVPQKIERPPMTPGERITILSSVVSMAAVVITAMSRF</sequence>